<dbReference type="OrthoDB" id="433924at2759"/>
<name>A0A9Q0AXF4_9PEZI</name>
<keyword evidence="3" id="KW-1185">Reference proteome</keyword>
<evidence type="ECO:0000313" key="2">
    <source>
        <dbReference type="EMBL" id="KAI3527890.1"/>
    </source>
</evidence>
<feature type="region of interest" description="Disordered" evidence="1">
    <location>
        <begin position="1"/>
        <end position="132"/>
    </location>
</feature>
<feature type="compositionally biased region" description="Polar residues" evidence="1">
    <location>
        <begin position="1"/>
        <end position="13"/>
    </location>
</feature>
<protein>
    <submittedName>
        <fullName evidence="2">Uncharacterized protein</fullName>
    </submittedName>
</protein>
<comment type="caution">
    <text evidence="2">The sequence shown here is derived from an EMBL/GenBank/DDBJ whole genome shotgun (WGS) entry which is preliminary data.</text>
</comment>
<proteinExistence type="predicted"/>
<sequence>MEANSEVKNQATEIKSRAAALATARRSAKRRRDNVIEQAMPPIKTCRRSSRHGSTPGTQRPLPGLSVFKGRQSQVPHGDIQLQPTPRSDVSTTRRSSFPAHDTENAGAFPSPALRPLSPRNSTREASVEPATSIDAQDVRTIVDGRTMLWFMDDFTVTDMQKVCRFIDEHCTGKLRFPLHSGGDWDGNATRSRWEDVFMVSPLGRSGKQVRRSRSKKW</sequence>
<dbReference type="Proteomes" id="UP001056436">
    <property type="component" value="Unassembled WGS sequence"/>
</dbReference>
<evidence type="ECO:0000256" key="1">
    <source>
        <dbReference type="SAM" id="MobiDB-lite"/>
    </source>
</evidence>
<feature type="compositionally biased region" description="Polar residues" evidence="1">
    <location>
        <begin position="82"/>
        <end position="96"/>
    </location>
</feature>
<gene>
    <name evidence="2" type="ORF">CABS02_15260</name>
</gene>
<dbReference type="AlphaFoldDB" id="A0A9Q0AXF4"/>
<accession>A0A9Q0AXF4</accession>
<reference evidence="2" key="1">
    <citation type="submission" date="2019-01" db="EMBL/GenBank/DDBJ databases">
        <title>Colletotrichum abscissum LGMF1257.</title>
        <authorList>
            <person name="Baroncelli R."/>
        </authorList>
    </citation>
    <scope>NUCLEOTIDE SEQUENCE</scope>
    <source>
        <strain evidence="2">Ca142</strain>
    </source>
</reference>
<dbReference type="EMBL" id="SDAQ01000282">
    <property type="protein sequence ID" value="KAI3527890.1"/>
    <property type="molecule type" value="Genomic_DNA"/>
</dbReference>
<evidence type="ECO:0000313" key="3">
    <source>
        <dbReference type="Proteomes" id="UP001056436"/>
    </source>
</evidence>
<organism evidence="2 3">
    <name type="scientific">Colletotrichum abscissum</name>
    <dbReference type="NCBI Taxonomy" id="1671311"/>
    <lineage>
        <taxon>Eukaryota</taxon>
        <taxon>Fungi</taxon>
        <taxon>Dikarya</taxon>
        <taxon>Ascomycota</taxon>
        <taxon>Pezizomycotina</taxon>
        <taxon>Sordariomycetes</taxon>
        <taxon>Hypocreomycetidae</taxon>
        <taxon>Glomerellales</taxon>
        <taxon>Glomerellaceae</taxon>
        <taxon>Colletotrichum</taxon>
        <taxon>Colletotrichum acutatum species complex</taxon>
    </lineage>
</organism>